<protein>
    <submittedName>
        <fullName evidence="2">Uncharacterized protein</fullName>
    </submittedName>
</protein>
<gene>
    <name evidence="2" type="primary">AUGUSTUS-3.0.2_31500</name>
    <name evidence="2" type="ORF">TcasGA2_TC031500</name>
</gene>
<dbReference type="STRING" id="7070.A0A139WNQ5"/>
<feature type="compositionally biased region" description="Polar residues" evidence="1">
    <location>
        <begin position="15"/>
        <end position="24"/>
    </location>
</feature>
<reference evidence="2 3" key="2">
    <citation type="journal article" date="2010" name="Nucleic Acids Res.">
        <title>BeetleBase in 2010: revisions to provide comprehensive genomic information for Tribolium castaneum.</title>
        <authorList>
            <person name="Kim H.S."/>
            <person name="Murphy T."/>
            <person name="Xia J."/>
            <person name="Caragea D."/>
            <person name="Park Y."/>
            <person name="Beeman R.W."/>
            <person name="Lorenzen M.D."/>
            <person name="Butcher S."/>
            <person name="Manak J.R."/>
            <person name="Brown S.J."/>
        </authorList>
    </citation>
    <scope>GENOME REANNOTATION</scope>
    <source>
        <strain evidence="2 3">Georgia GA2</strain>
    </source>
</reference>
<sequence length="234" mass="24906">MSSQDETAGLLVAQPSLTSTSSPANCSKPVLMRQECTTFLVSSHHPQLSVFSDSEEDGSLCLEENSTRSVPDIELHCRLDVKGCKQNLSSNIPTRNRSSSNAFQLAPYTSSPRGLLERRTSQTPASTLKIVRSVSRESVRSIHHCTCPCLNAPVSCSSCPVAPPSVVTTLPGSRIIRQSSQPEASAPCCGSSCVHGTAPSTSLRQLRDHGEGGIAGIAADSLRINGAMRNFRQV</sequence>
<reference evidence="2 3" key="1">
    <citation type="journal article" date="2008" name="Nature">
        <title>The genome of the model beetle and pest Tribolium castaneum.</title>
        <authorList>
            <consortium name="Tribolium Genome Sequencing Consortium"/>
            <person name="Richards S."/>
            <person name="Gibbs R.A."/>
            <person name="Weinstock G.M."/>
            <person name="Brown S.J."/>
            <person name="Denell R."/>
            <person name="Beeman R.W."/>
            <person name="Gibbs R."/>
            <person name="Beeman R.W."/>
            <person name="Brown S.J."/>
            <person name="Bucher G."/>
            <person name="Friedrich M."/>
            <person name="Grimmelikhuijzen C.J."/>
            <person name="Klingler M."/>
            <person name="Lorenzen M."/>
            <person name="Richards S."/>
            <person name="Roth S."/>
            <person name="Schroder R."/>
            <person name="Tautz D."/>
            <person name="Zdobnov E.M."/>
            <person name="Muzny D."/>
            <person name="Gibbs R.A."/>
            <person name="Weinstock G.M."/>
            <person name="Attaway T."/>
            <person name="Bell S."/>
            <person name="Buhay C.J."/>
            <person name="Chandrabose M.N."/>
            <person name="Chavez D."/>
            <person name="Clerk-Blankenburg K.P."/>
            <person name="Cree A."/>
            <person name="Dao M."/>
            <person name="Davis C."/>
            <person name="Chacko J."/>
            <person name="Dinh H."/>
            <person name="Dugan-Rocha S."/>
            <person name="Fowler G."/>
            <person name="Garner T.T."/>
            <person name="Garnes J."/>
            <person name="Gnirke A."/>
            <person name="Hawes A."/>
            <person name="Hernandez J."/>
            <person name="Hines S."/>
            <person name="Holder M."/>
            <person name="Hume J."/>
            <person name="Jhangiani S.N."/>
            <person name="Joshi V."/>
            <person name="Khan Z.M."/>
            <person name="Jackson L."/>
            <person name="Kovar C."/>
            <person name="Kowis A."/>
            <person name="Lee S."/>
            <person name="Lewis L.R."/>
            <person name="Margolis J."/>
            <person name="Morgan M."/>
            <person name="Nazareth L.V."/>
            <person name="Nguyen N."/>
            <person name="Okwuonu G."/>
            <person name="Parker D."/>
            <person name="Richards S."/>
            <person name="Ruiz S.J."/>
            <person name="Santibanez J."/>
            <person name="Savard J."/>
            <person name="Scherer S.E."/>
            <person name="Schneider B."/>
            <person name="Sodergren E."/>
            <person name="Tautz D."/>
            <person name="Vattahil S."/>
            <person name="Villasana D."/>
            <person name="White C.S."/>
            <person name="Wright R."/>
            <person name="Park Y."/>
            <person name="Beeman R.W."/>
            <person name="Lord J."/>
            <person name="Oppert B."/>
            <person name="Lorenzen M."/>
            <person name="Brown S."/>
            <person name="Wang L."/>
            <person name="Savard J."/>
            <person name="Tautz D."/>
            <person name="Richards S."/>
            <person name="Weinstock G."/>
            <person name="Gibbs R.A."/>
            <person name="Liu Y."/>
            <person name="Worley K."/>
            <person name="Weinstock G."/>
            <person name="Elsik C.G."/>
            <person name="Reese J.T."/>
            <person name="Elhaik E."/>
            <person name="Landan G."/>
            <person name="Graur D."/>
            <person name="Arensburger P."/>
            <person name="Atkinson P."/>
            <person name="Beeman R.W."/>
            <person name="Beidler J."/>
            <person name="Brown S.J."/>
            <person name="Demuth J.P."/>
            <person name="Drury D.W."/>
            <person name="Du Y.Z."/>
            <person name="Fujiwara H."/>
            <person name="Lorenzen M."/>
            <person name="Maselli V."/>
            <person name="Osanai M."/>
            <person name="Park Y."/>
            <person name="Robertson H.M."/>
            <person name="Tu Z."/>
            <person name="Wang J.J."/>
            <person name="Wang S."/>
            <person name="Richards S."/>
            <person name="Song H."/>
            <person name="Zhang L."/>
            <person name="Sodergren E."/>
            <person name="Werner D."/>
            <person name="Stanke M."/>
            <person name="Morgenstern B."/>
            <person name="Solovyev V."/>
            <person name="Kosarev P."/>
            <person name="Brown G."/>
            <person name="Chen H.C."/>
            <person name="Ermolaeva O."/>
            <person name="Hlavina W."/>
            <person name="Kapustin Y."/>
            <person name="Kiryutin B."/>
            <person name="Kitts P."/>
            <person name="Maglott D."/>
            <person name="Pruitt K."/>
            <person name="Sapojnikov V."/>
            <person name="Souvorov A."/>
            <person name="Mackey A.J."/>
            <person name="Waterhouse R.M."/>
            <person name="Wyder S."/>
            <person name="Zdobnov E.M."/>
            <person name="Zdobnov E.M."/>
            <person name="Wyder S."/>
            <person name="Kriventseva E.V."/>
            <person name="Kadowaki T."/>
            <person name="Bork P."/>
            <person name="Aranda M."/>
            <person name="Bao R."/>
            <person name="Beermann A."/>
            <person name="Berns N."/>
            <person name="Bolognesi R."/>
            <person name="Bonneton F."/>
            <person name="Bopp D."/>
            <person name="Brown S.J."/>
            <person name="Bucher G."/>
            <person name="Butts T."/>
            <person name="Chaumot A."/>
            <person name="Denell R.E."/>
            <person name="Ferrier D.E."/>
            <person name="Friedrich M."/>
            <person name="Gordon C.M."/>
            <person name="Jindra M."/>
            <person name="Klingler M."/>
            <person name="Lan Q."/>
            <person name="Lattorff H.M."/>
            <person name="Laudet V."/>
            <person name="von Levetsow C."/>
            <person name="Liu Z."/>
            <person name="Lutz R."/>
            <person name="Lynch J.A."/>
            <person name="da Fonseca R.N."/>
            <person name="Posnien N."/>
            <person name="Reuter R."/>
            <person name="Roth S."/>
            <person name="Savard J."/>
            <person name="Schinko J.B."/>
            <person name="Schmitt C."/>
            <person name="Schoppmeier M."/>
            <person name="Schroder R."/>
            <person name="Shippy T.D."/>
            <person name="Simonnet F."/>
            <person name="Marques-Souza H."/>
            <person name="Tautz D."/>
            <person name="Tomoyasu Y."/>
            <person name="Trauner J."/>
            <person name="Van der Zee M."/>
            <person name="Vervoort M."/>
            <person name="Wittkopp N."/>
            <person name="Wimmer E.A."/>
            <person name="Yang X."/>
            <person name="Jones A.K."/>
            <person name="Sattelle D.B."/>
            <person name="Ebert P.R."/>
            <person name="Nelson D."/>
            <person name="Scott J.G."/>
            <person name="Beeman R.W."/>
            <person name="Muthukrishnan S."/>
            <person name="Kramer K.J."/>
            <person name="Arakane Y."/>
            <person name="Beeman R.W."/>
            <person name="Zhu Q."/>
            <person name="Hogenkamp D."/>
            <person name="Dixit R."/>
            <person name="Oppert B."/>
            <person name="Jiang H."/>
            <person name="Zou Z."/>
            <person name="Marshall J."/>
            <person name="Elpidina E."/>
            <person name="Vinokurov K."/>
            <person name="Oppert C."/>
            <person name="Zou Z."/>
            <person name="Evans J."/>
            <person name="Lu Z."/>
            <person name="Zhao P."/>
            <person name="Sumathipala N."/>
            <person name="Altincicek B."/>
            <person name="Vilcinskas A."/>
            <person name="Williams M."/>
            <person name="Hultmark D."/>
            <person name="Hetru C."/>
            <person name="Jiang H."/>
            <person name="Grimmelikhuijzen C.J."/>
            <person name="Hauser F."/>
            <person name="Cazzamali G."/>
            <person name="Williamson M."/>
            <person name="Park Y."/>
            <person name="Li B."/>
            <person name="Tanaka Y."/>
            <person name="Predel R."/>
            <person name="Neupert S."/>
            <person name="Schachtner J."/>
            <person name="Verleyen P."/>
            <person name="Raible F."/>
            <person name="Bork P."/>
            <person name="Friedrich M."/>
            <person name="Walden K.K."/>
            <person name="Robertson H.M."/>
            <person name="Angeli S."/>
            <person name="Foret S."/>
            <person name="Bucher G."/>
            <person name="Schuetz S."/>
            <person name="Maleszka R."/>
            <person name="Wimmer E.A."/>
            <person name="Beeman R.W."/>
            <person name="Lorenzen M."/>
            <person name="Tomoyasu Y."/>
            <person name="Miller S.C."/>
            <person name="Grossmann D."/>
            <person name="Bucher G."/>
        </authorList>
    </citation>
    <scope>NUCLEOTIDE SEQUENCE [LARGE SCALE GENOMIC DNA]</scope>
    <source>
        <strain evidence="2 3">Georgia GA2</strain>
    </source>
</reference>
<dbReference type="EMBL" id="KQ971307">
    <property type="protein sequence ID" value="KYB29630.1"/>
    <property type="molecule type" value="Genomic_DNA"/>
</dbReference>
<accession>A0A139WNQ5</accession>
<dbReference type="eggNOG" id="ENOG502S3HT">
    <property type="taxonomic scope" value="Eukaryota"/>
</dbReference>
<evidence type="ECO:0000256" key="1">
    <source>
        <dbReference type="SAM" id="MobiDB-lite"/>
    </source>
</evidence>
<dbReference type="OMA" id="HSSFNGP"/>
<proteinExistence type="predicted"/>
<organism evidence="2 3">
    <name type="scientific">Tribolium castaneum</name>
    <name type="common">Red flour beetle</name>
    <dbReference type="NCBI Taxonomy" id="7070"/>
    <lineage>
        <taxon>Eukaryota</taxon>
        <taxon>Metazoa</taxon>
        <taxon>Ecdysozoa</taxon>
        <taxon>Arthropoda</taxon>
        <taxon>Hexapoda</taxon>
        <taxon>Insecta</taxon>
        <taxon>Pterygota</taxon>
        <taxon>Neoptera</taxon>
        <taxon>Endopterygota</taxon>
        <taxon>Coleoptera</taxon>
        <taxon>Polyphaga</taxon>
        <taxon>Cucujiformia</taxon>
        <taxon>Tenebrionidae</taxon>
        <taxon>Tenebrionidae incertae sedis</taxon>
        <taxon>Tribolium</taxon>
    </lineage>
</organism>
<feature type="region of interest" description="Disordered" evidence="1">
    <location>
        <begin position="1"/>
        <end position="24"/>
    </location>
</feature>
<name>A0A139WNQ5_TRICA</name>
<evidence type="ECO:0000313" key="3">
    <source>
        <dbReference type="Proteomes" id="UP000007266"/>
    </source>
</evidence>
<keyword evidence="3" id="KW-1185">Reference proteome</keyword>
<dbReference type="AlphaFoldDB" id="A0A139WNQ5"/>
<dbReference type="Proteomes" id="UP000007266">
    <property type="component" value="Linkage group 1"/>
</dbReference>
<evidence type="ECO:0000313" key="2">
    <source>
        <dbReference type="EMBL" id="KYB29630.1"/>
    </source>
</evidence>
<dbReference type="InParanoid" id="A0A139WNQ5"/>